<dbReference type="Pfam" id="PF00059">
    <property type="entry name" value="Lectin_C"/>
    <property type="match status" value="1"/>
</dbReference>
<feature type="domain" description="C-type lectin" evidence="3">
    <location>
        <begin position="41"/>
        <end position="161"/>
    </location>
</feature>
<feature type="chain" id="PRO_5032639608" description="C-type lectin domain-containing protein" evidence="2">
    <location>
        <begin position="20"/>
        <end position="163"/>
    </location>
</feature>
<feature type="signal peptide" evidence="2">
    <location>
        <begin position="1"/>
        <end position="19"/>
    </location>
</feature>
<comment type="caution">
    <text evidence="4">The sequence shown here is derived from an EMBL/GenBank/DDBJ whole genome shotgun (WGS) entry which is preliminary data.</text>
</comment>
<dbReference type="OrthoDB" id="6039163at2759"/>
<dbReference type="SMART" id="SM00034">
    <property type="entry name" value="CLECT"/>
    <property type="match status" value="1"/>
</dbReference>
<evidence type="ECO:0000259" key="3">
    <source>
        <dbReference type="PROSITE" id="PS50041"/>
    </source>
</evidence>
<dbReference type="InterPro" id="IPR016186">
    <property type="entry name" value="C-type_lectin-like/link_sf"/>
</dbReference>
<dbReference type="Proteomes" id="UP000596742">
    <property type="component" value="Unassembled WGS sequence"/>
</dbReference>
<evidence type="ECO:0000313" key="4">
    <source>
        <dbReference type="EMBL" id="VDI50853.1"/>
    </source>
</evidence>
<dbReference type="PROSITE" id="PS50041">
    <property type="entry name" value="C_TYPE_LECTIN_2"/>
    <property type="match status" value="1"/>
</dbReference>
<sequence length="163" mass="18845">MKMISTLFVIVCCVLVVKSEEKAPRCVPGCRPPCRPGWKEYKDNCYFFSTDQKSWHDAEVECRNMGGNLTQVTDFAENSWIVTMITSENVTQQNYWMGGNDLKEEGDWRWMNDLSKVNFTSWSLGEPNNYGTGEDCAHFRLTKNYQWNDMPCTSEDGYICESP</sequence>
<dbReference type="InterPro" id="IPR001304">
    <property type="entry name" value="C-type_lectin-like"/>
</dbReference>
<dbReference type="InterPro" id="IPR016187">
    <property type="entry name" value="CTDL_fold"/>
</dbReference>
<evidence type="ECO:0000256" key="1">
    <source>
        <dbReference type="ARBA" id="ARBA00023157"/>
    </source>
</evidence>
<dbReference type="PANTHER" id="PTHR22803">
    <property type="entry name" value="MANNOSE, PHOSPHOLIPASE, LECTIN RECEPTOR RELATED"/>
    <property type="match status" value="1"/>
</dbReference>
<dbReference type="EMBL" id="UYJE01006997">
    <property type="protein sequence ID" value="VDI50853.1"/>
    <property type="molecule type" value="Genomic_DNA"/>
</dbReference>
<evidence type="ECO:0000313" key="5">
    <source>
        <dbReference type="Proteomes" id="UP000596742"/>
    </source>
</evidence>
<protein>
    <recommendedName>
        <fullName evidence="3">C-type lectin domain-containing protein</fullName>
    </recommendedName>
</protein>
<dbReference type="InterPro" id="IPR018378">
    <property type="entry name" value="C-type_lectin_CS"/>
</dbReference>
<keyword evidence="1" id="KW-1015">Disulfide bond</keyword>
<keyword evidence="5" id="KW-1185">Reference proteome</keyword>
<reference evidence="4" key="1">
    <citation type="submission" date="2018-11" db="EMBL/GenBank/DDBJ databases">
        <authorList>
            <person name="Alioto T."/>
            <person name="Alioto T."/>
        </authorList>
    </citation>
    <scope>NUCLEOTIDE SEQUENCE</scope>
</reference>
<keyword evidence="2" id="KW-0732">Signal</keyword>
<dbReference type="CDD" id="cd00037">
    <property type="entry name" value="CLECT"/>
    <property type="match status" value="1"/>
</dbReference>
<dbReference type="PROSITE" id="PS00615">
    <property type="entry name" value="C_TYPE_LECTIN_1"/>
    <property type="match status" value="1"/>
</dbReference>
<dbReference type="InterPro" id="IPR050111">
    <property type="entry name" value="C-type_lectin/snaclec_domain"/>
</dbReference>
<gene>
    <name evidence="4" type="ORF">MGAL_10B055969</name>
</gene>
<accession>A0A8B6FLW3</accession>
<evidence type="ECO:0000256" key="2">
    <source>
        <dbReference type="SAM" id="SignalP"/>
    </source>
</evidence>
<dbReference type="Gene3D" id="3.10.100.10">
    <property type="entry name" value="Mannose-Binding Protein A, subunit A"/>
    <property type="match status" value="1"/>
</dbReference>
<organism evidence="4 5">
    <name type="scientific">Mytilus galloprovincialis</name>
    <name type="common">Mediterranean mussel</name>
    <dbReference type="NCBI Taxonomy" id="29158"/>
    <lineage>
        <taxon>Eukaryota</taxon>
        <taxon>Metazoa</taxon>
        <taxon>Spiralia</taxon>
        <taxon>Lophotrochozoa</taxon>
        <taxon>Mollusca</taxon>
        <taxon>Bivalvia</taxon>
        <taxon>Autobranchia</taxon>
        <taxon>Pteriomorphia</taxon>
        <taxon>Mytilida</taxon>
        <taxon>Mytiloidea</taxon>
        <taxon>Mytilidae</taxon>
        <taxon>Mytilinae</taxon>
        <taxon>Mytilus</taxon>
    </lineage>
</organism>
<name>A0A8B6FLW3_MYTGA</name>
<proteinExistence type="predicted"/>
<dbReference type="AlphaFoldDB" id="A0A8B6FLW3"/>
<dbReference type="SUPFAM" id="SSF56436">
    <property type="entry name" value="C-type lectin-like"/>
    <property type="match status" value="1"/>
</dbReference>